<feature type="transmembrane region" description="Helical" evidence="7">
    <location>
        <begin position="221"/>
        <end position="239"/>
    </location>
</feature>
<keyword evidence="2 7" id="KW-0812">Transmembrane</keyword>
<evidence type="ECO:0000313" key="8">
    <source>
        <dbReference type="EMBL" id="XAN08011.1"/>
    </source>
</evidence>
<keyword evidence="3 7" id="KW-0653">Protein transport</keyword>
<proteinExistence type="inferred from homology"/>
<reference evidence="8 9" key="1">
    <citation type="submission" date="2024-04" db="EMBL/GenBank/DDBJ databases">
        <title>Isolation of an actinomycete strain from pig manure.</title>
        <authorList>
            <person name="Gong T."/>
            <person name="Yu Z."/>
            <person name="An M."/>
            <person name="Wei C."/>
            <person name="Yang W."/>
            <person name="Liu L."/>
        </authorList>
    </citation>
    <scope>NUCLEOTIDE SEQUENCE [LARGE SCALE GENOMIC DNA]</scope>
    <source>
        <strain evidence="8 9">ZF39</strain>
    </source>
</reference>
<dbReference type="HAMAP" id="MF_00902">
    <property type="entry name" value="TatC"/>
    <property type="match status" value="1"/>
</dbReference>
<evidence type="ECO:0000256" key="6">
    <source>
        <dbReference type="ARBA" id="ARBA00023136"/>
    </source>
</evidence>
<protein>
    <recommendedName>
        <fullName evidence="7">Sec-independent protein translocase protein TatC</fullName>
    </recommendedName>
</protein>
<dbReference type="NCBIfam" id="TIGR00945">
    <property type="entry name" value="tatC"/>
    <property type="match status" value="1"/>
</dbReference>
<gene>
    <name evidence="7 8" type="primary">tatC</name>
    <name evidence="8" type="ORF">AADG42_12090</name>
</gene>
<dbReference type="InterPro" id="IPR002033">
    <property type="entry name" value="TatC"/>
</dbReference>
<keyword evidence="4 7" id="KW-1133">Transmembrane helix</keyword>
<comment type="subunit">
    <text evidence="7">The Tat system comprises two distinct complexes: a TatABC complex, containing multiple copies of TatA, TatB and TatC subunits, and a separate TatA complex, containing only TatA subunits. Substrates initially bind to the TatABC complex, which probably triggers association of the separate TatA complex to form the active translocon.</text>
</comment>
<comment type="similarity">
    <text evidence="7">Belongs to the TatC family.</text>
</comment>
<keyword evidence="7" id="KW-1003">Cell membrane</keyword>
<keyword evidence="5 7" id="KW-0811">Translocation</keyword>
<evidence type="ECO:0000313" key="9">
    <source>
        <dbReference type="Proteomes" id="UP001442841"/>
    </source>
</evidence>
<dbReference type="Proteomes" id="UP001442841">
    <property type="component" value="Chromosome"/>
</dbReference>
<accession>A0ABZ3FPL3</accession>
<keyword evidence="6 7" id="KW-0472">Membrane</keyword>
<keyword evidence="7" id="KW-0813">Transport</keyword>
<evidence type="ECO:0000256" key="1">
    <source>
        <dbReference type="ARBA" id="ARBA00004141"/>
    </source>
</evidence>
<comment type="function">
    <text evidence="7">Part of the twin-arginine translocation (Tat) system that transports large folded proteins containing a characteristic twin-arginine motif in their signal peptide across membranes. Together with TatB, TatC is part of a receptor directly interacting with Tat signal peptides.</text>
</comment>
<evidence type="ECO:0000256" key="4">
    <source>
        <dbReference type="ARBA" id="ARBA00022989"/>
    </source>
</evidence>
<dbReference type="Pfam" id="PF00902">
    <property type="entry name" value="TatC"/>
    <property type="match status" value="1"/>
</dbReference>
<evidence type="ECO:0000256" key="5">
    <source>
        <dbReference type="ARBA" id="ARBA00023010"/>
    </source>
</evidence>
<feature type="transmembrane region" description="Helical" evidence="7">
    <location>
        <begin position="137"/>
        <end position="159"/>
    </location>
</feature>
<organism evidence="8 9">
    <name type="scientific">Ammonicoccus fulvus</name>
    <dbReference type="NCBI Taxonomy" id="3138240"/>
    <lineage>
        <taxon>Bacteria</taxon>
        <taxon>Bacillati</taxon>
        <taxon>Actinomycetota</taxon>
        <taxon>Actinomycetes</taxon>
        <taxon>Propionibacteriales</taxon>
        <taxon>Propionibacteriaceae</taxon>
        <taxon>Ammonicoccus</taxon>
    </lineage>
</organism>
<feature type="transmembrane region" description="Helical" evidence="7">
    <location>
        <begin position="42"/>
        <end position="60"/>
    </location>
</feature>
<keyword evidence="9" id="KW-1185">Reference proteome</keyword>
<evidence type="ECO:0000256" key="3">
    <source>
        <dbReference type="ARBA" id="ARBA00022927"/>
    </source>
</evidence>
<feature type="transmembrane region" description="Helical" evidence="7">
    <location>
        <begin position="184"/>
        <end position="209"/>
    </location>
</feature>
<comment type="subcellular location">
    <subcellularLocation>
        <location evidence="7">Cell membrane</location>
        <topology evidence="7">Multi-pass membrane protein</topology>
    </subcellularLocation>
    <subcellularLocation>
        <location evidence="1">Membrane</location>
        <topology evidence="1">Multi-pass membrane protein</topology>
    </subcellularLocation>
</comment>
<dbReference type="PANTHER" id="PTHR30371:SF0">
    <property type="entry name" value="SEC-INDEPENDENT PROTEIN TRANSLOCASE PROTEIN TATC, CHLOROPLASTIC-RELATED"/>
    <property type="match status" value="1"/>
</dbReference>
<feature type="transmembrane region" description="Helical" evidence="7">
    <location>
        <begin position="245"/>
        <end position="265"/>
    </location>
</feature>
<dbReference type="RefSeq" id="WP_425309467.1">
    <property type="nucleotide sequence ID" value="NZ_CP154795.1"/>
</dbReference>
<name>A0ABZ3FPL3_9ACTN</name>
<feature type="transmembrane region" description="Helical" evidence="7">
    <location>
        <begin position="104"/>
        <end position="125"/>
    </location>
</feature>
<sequence length="283" mass="31243">MSAPPSEKRRLKVNLSWLKPPKVPPGGTMTLFEHLAELRYRLVVAVLWVILAMIVCAFFYQQLYDLLMQPFLVASESLKAARPGAETQAVNIGVTTPMLLALKIVGIAGLVMSAPFWLYQLWAFLAPGLLAKEKKYALLFLGSSTPLFLSGVAVGYLVLPKGIEVMLGFTPESVPVTNMLDIQYFLTFLIRLMLVFGLAFLLPVVVVTLNLIGIIRAKQLASARMFIIFGIFVFGAVATPSTDPFSMLALALPMTVLYAISEVICHLNDRARRRRSPDPDLLD</sequence>
<dbReference type="PRINTS" id="PR01840">
    <property type="entry name" value="TATCFAMILY"/>
</dbReference>
<evidence type="ECO:0000256" key="7">
    <source>
        <dbReference type="HAMAP-Rule" id="MF_00902"/>
    </source>
</evidence>
<evidence type="ECO:0000256" key="2">
    <source>
        <dbReference type="ARBA" id="ARBA00022692"/>
    </source>
</evidence>
<dbReference type="EMBL" id="CP154795">
    <property type="protein sequence ID" value="XAN08011.1"/>
    <property type="molecule type" value="Genomic_DNA"/>
</dbReference>
<dbReference type="PANTHER" id="PTHR30371">
    <property type="entry name" value="SEC-INDEPENDENT PROTEIN TRANSLOCASE PROTEIN TATC"/>
    <property type="match status" value="1"/>
</dbReference>